<evidence type="ECO:0000313" key="1">
    <source>
        <dbReference type="EMBL" id="CAG8549985.1"/>
    </source>
</evidence>
<sequence>MRRSLIPVFTEPFQPVLPTARFIPTVERESIDLDKTLVIYNEELLSMAGILTRVLAPGLKRSATGTQTFTFRPSTPKNHVGIIMEKMFFTCSNKPLSVPVIPKNVLNDCRSFFYKAKERMVIKEITLEGVLNVELQERALTETETTALMKWWPSVGYEKIAISAPGYDYC</sequence>
<organism evidence="1 2">
    <name type="scientific">Paraglomus brasilianum</name>
    <dbReference type="NCBI Taxonomy" id="144538"/>
    <lineage>
        <taxon>Eukaryota</taxon>
        <taxon>Fungi</taxon>
        <taxon>Fungi incertae sedis</taxon>
        <taxon>Mucoromycota</taxon>
        <taxon>Glomeromycotina</taxon>
        <taxon>Glomeromycetes</taxon>
        <taxon>Paraglomerales</taxon>
        <taxon>Paraglomeraceae</taxon>
        <taxon>Paraglomus</taxon>
    </lineage>
</organism>
<comment type="caution">
    <text evidence="1">The sequence shown here is derived from an EMBL/GenBank/DDBJ whole genome shotgun (WGS) entry which is preliminary data.</text>
</comment>
<dbReference type="Proteomes" id="UP000789739">
    <property type="component" value="Unassembled WGS sequence"/>
</dbReference>
<dbReference type="InterPro" id="IPR022155">
    <property type="entry name" value="DUF3684"/>
</dbReference>
<dbReference type="OrthoDB" id="10031156at2759"/>
<protein>
    <submittedName>
        <fullName evidence="1">312_t:CDS:1</fullName>
    </submittedName>
</protein>
<dbReference type="Pfam" id="PF12449">
    <property type="entry name" value="DUF3684"/>
    <property type="match status" value="2"/>
</dbReference>
<accession>A0A9N9B3P6</accession>
<dbReference type="AlphaFoldDB" id="A0A9N9B3P6"/>
<keyword evidence="2" id="KW-1185">Reference proteome</keyword>
<gene>
    <name evidence="1" type="ORF">PBRASI_LOCUS5035</name>
</gene>
<dbReference type="PANTHER" id="PTHR47839">
    <property type="entry name" value="DOMAIN PROTEIN, PUTATIVE (AFU_ORTHOLOGUE AFUA_6G04830)-RELATED"/>
    <property type="match status" value="1"/>
</dbReference>
<evidence type="ECO:0000313" key="2">
    <source>
        <dbReference type="Proteomes" id="UP000789739"/>
    </source>
</evidence>
<proteinExistence type="predicted"/>
<reference evidence="1" key="1">
    <citation type="submission" date="2021-06" db="EMBL/GenBank/DDBJ databases">
        <authorList>
            <person name="Kallberg Y."/>
            <person name="Tangrot J."/>
            <person name="Rosling A."/>
        </authorList>
    </citation>
    <scope>NUCLEOTIDE SEQUENCE</scope>
    <source>
        <strain evidence="1">BR232B</strain>
    </source>
</reference>
<dbReference type="EMBL" id="CAJVPI010000559">
    <property type="protein sequence ID" value="CAG8549985.1"/>
    <property type="molecule type" value="Genomic_DNA"/>
</dbReference>
<dbReference type="PANTHER" id="PTHR47839:SF1">
    <property type="entry name" value="DOMAIN PROTEIN, PUTATIVE (AFU_ORTHOLOGUE AFUA_6G04830)-RELATED"/>
    <property type="match status" value="1"/>
</dbReference>
<name>A0A9N9B3P6_9GLOM</name>